<proteinExistence type="predicted"/>
<protein>
    <submittedName>
        <fullName evidence="2">Uncharacterized protein</fullName>
    </submittedName>
</protein>
<name>X1LAE7_9ZZZZ</name>
<dbReference type="Gene3D" id="3.40.50.300">
    <property type="entry name" value="P-loop containing nucleotide triphosphate hydrolases"/>
    <property type="match status" value="1"/>
</dbReference>
<dbReference type="PANTHER" id="PTHR30050">
    <property type="entry name" value="CHROMOSOMAL REPLICATION INITIATOR PROTEIN DNAA"/>
    <property type="match status" value="1"/>
</dbReference>
<gene>
    <name evidence="2" type="ORF">S06H3_20978</name>
</gene>
<evidence type="ECO:0000256" key="1">
    <source>
        <dbReference type="SAM" id="Coils"/>
    </source>
</evidence>
<evidence type="ECO:0000313" key="2">
    <source>
        <dbReference type="EMBL" id="GAI02836.1"/>
    </source>
</evidence>
<dbReference type="EMBL" id="BARV01010942">
    <property type="protein sequence ID" value="GAI02836.1"/>
    <property type="molecule type" value="Genomic_DNA"/>
</dbReference>
<reference evidence="2" key="1">
    <citation type="journal article" date="2014" name="Front. Microbiol.">
        <title>High frequency of phylogenetically diverse reductive dehalogenase-homologous genes in deep subseafloor sedimentary metagenomes.</title>
        <authorList>
            <person name="Kawai M."/>
            <person name="Futagami T."/>
            <person name="Toyoda A."/>
            <person name="Takaki Y."/>
            <person name="Nishi S."/>
            <person name="Hori S."/>
            <person name="Arai W."/>
            <person name="Tsubouchi T."/>
            <person name="Morono Y."/>
            <person name="Uchiyama I."/>
            <person name="Ito T."/>
            <person name="Fujiyama A."/>
            <person name="Inagaki F."/>
            <person name="Takami H."/>
        </authorList>
    </citation>
    <scope>NUCLEOTIDE SEQUENCE</scope>
    <source>
        <strain evidence="2">Expedition CK06-06</strain>
    </source>
</reference>
<keyword evidence="1" id="KW-0175">Coiled coil</keyword>
<dbReference type="AlphaFoldDB" id="X1LAE7"/>
<feature type="non-terminal residue" evidence="2">
    <location>
        <position position="232"/>
    </location>
</feature>
<dbReference type="SUPFAM" id="SSF52540">
    <property type="entry name" value="P-loop containing nucleoside triphosphate hydrolases"/>
    <property type="match status" value="1"/>
</dbReference>
<feature type="coiled-coil region" evidence="1">
    <location>
        <begin position="41"/>
        <end position="68"/>
    </location>
</feature>
<dbReference type="PANTHER" id="PTHR30050:SF4">
    <property type="entry name" value="ATP-BINDING PROTEIN RV3427C IN INSERTION SEQUENCE-RELATED"/>
    <property type="match status" value="1"/>
</dbReference>
<sequence length="232" mass="27205">MSETKIEECECRTCGNKFQGEVVLYTNFRPPREVRSSECAKCKAEREAREEQERQEELEQERQQVRERWRAQANLPQGLQCTRFEEWDKRRHRHVYEVCLKWAEAFNIESPGVSQSVLLYSEVAGVGKTSLLVCIANYIIDNWKGDPGKAVLLIRFESGPSLVKRIRNTYNLRQGDDFHEREEDVYNQLSGVKILILDDVGKETPSRFTREVYWYLINERLTKGLPVLITSR</sequence>
<dbReference type="GO" id="GO:0006260">
    <property type="term" value="P:DNA replication"/>
    <property type="evidence" value="ECO:0007669"/>
    <property type="project" value="TreeGrafter"/>
</dbReference>
<organism evidence="2">
    <name type="scientific">marine sediment metagenome</name>
    <dbReference type="NCBI Taxonomy" id="412755"/>
    <lineage>
        <taxon>unclassified sequences</taxon>
        <taxon>metagenomes</taxon>
        <taxon>ecological metagenomes</taxon>
    </lineage>
</organism>
<dbReference type="InterPro" id="IPR027417">
    <property type="entry name" value="P-loop_NTPase"/>
</dbReference>
<comment type="caution">
    <text evidence="2">The sequence shown here is derived from an EMBL/GenBank/DDBJ whole genome shotgun (WGS) entry which is preliminary data.</text>
</comment>
<accession>X1LAE7</accession>